<evidence type="ECO:0000313" key="7">
    <source>
        <dbReference type="EMBL" id="CAF0868739.1"/>
    </source>
</evidence>
<dbReference type="PANTHER" id="PTHR45931">
    <property type="entry name" value="SI:CH211-59O9.10"/>
    <property type="match status" value="1"/>
</dbReference>
<dbReference type="CDD" id="cd16448">
    <property type="entry name" value="RING-H2"/>
    <property type="match status" value="1"/>
</dbReference>
<dbReference type="GO" id="GO:0008270">
    <property type="term" value="F:zinc ion binding"/>
    <property type="evidence" value="ECO:0007669"/>
    <property type="project" value="UniProtKB-KW"/>
</dbReference>
<proteinExistence type="predicted"/>
<evidence type="ECO:0000256" key="4">
    <source>
        <dbReference type="PROSITE-ProRule" id="PRU00175"/>
    </source>
</evidence>
<reference evidence="7" key="1">
    <citation type="submission" date="2021-02" db="EMBL/GenBank/DDBJ databases">
        <authorList>
            <person name="Nowell W R."/>
        </authorList>
    </citation>
    <scope>NUCLEOTIDE SEQUENCE</scope>
</reference>
<sequence length="375" mass="44106">MRTIIETDIFPVCPSFGAINQSDFVTTATRNISPHRSRSNSNSSEPASVLSDYIFIPSSPSSASLLFPTNTSFAEVSDENFLDKDDDDMNYFNEFICPTDSEDESSYFYDNDDNNDESYIKNRVTSKQFGFIEHLQDKRYQRSKRSNKKMNAQRQIKTKHAKSIKIKSHNKHLYIHHRLAKKVILDEPNYHFLPLQESVPLYSLETLRSIAYEHRHLYNSSYRYFSTSLNKNRQLKSNHDLFIDESQINLSTYRYREYTLNEYNIPDESSFDDAMIDFLLEMQNRDLSPEDYEMLLRLDERVLRKTVNINILDTLSTIDVNDKHLDDQCTICMEKYQHGQQLKLLPCTHIFHLNCIETYLKEFSIQCPLDNLPLL</sequence>
<organism evidence="7 9">
    <name type="scientific">Rotaria sordida</name>
    <dbReference type="NCBI Taxonomy" id="392033"/>
    <lineage>
        <taxon>Eukaryota</taxon>
        <taxon>Metazoa</taxon>
        <taxon>Spiralia</taxon>
        <taxon>Gnathifera</taxon>
        <taxon>Rotifera</taxon>
        <taxon>Eurotatoria</taxon>
        <taxon>Bdelloidea</taxon>
        <taxon>Philodinida</taxon>
        <taxon>Philodinidae</taxon>
        <taxon>Rotaria</taxon>
    </lineage>
</organism>
<evidence type="ECO:0000256" key="1">
    <source>
        <dbReference type="ARBA" id="ARBA00022723"/>
    </source>
</evidence>
<dbReference type="InterPro" id="IPR051834">
    <property type="entry name" value="RING_finger_E3_ligase"/>
</dbReference>
<gene>
    <name evidence="8" type="ORF">OTI717_LOCUS1064</name>
    <name evidence="7" type="ORF">RFH988_LOCUS7355</name>
</gene>
<dbReference type="EMBL" id="CAJNOO010000232">
    <property type="protein sequence ID" value="CAF0868739.1"/>
    <property type="molecule type" value="Genomic_DNA"/>
</dbReference>
<dbReference type="Proteomes" id="UP000663823">
    <property type="component" value="Unassembled WGS sequence"/>
</dbReference>
<dbReference type="PROSITE" id="PS50089">
    <property type="entry name" value="ZF_RING_2"/>
    <property type="match status" value="1"/>
</dbReference>
<dbReference type="GO" id="GO:0005634">
    <property type="term" value="C:nucleus"/>
    <property type="evidence" value="ECO:0007669"/>
    <property type="project" value="TreeGrafter"/>
</dbReference>
<dbReference type="AlphaFoldDB" id="A0A813XIP0"/>
<evidence type="ECO:0000313" key="8">
    <source>
        <dbReference type="EMBL" id="CAF3489923.1"/>
    </source>
</evidence>
<dbReference type="EMBL" id="CAJOAX010000041">
    <property type="protein sequence ID" value="CAF3489923.1"/>
    <property type="molecule type" value="Genomic_DNA"/>
</dbReference>
<dbReference type="Proteomes" id="UP000663882">
    <property type="component" value="Unassembled WGS sequence"/>
</dbReference>
<feature type="domain" description="RING-type" evidence="6">
    <location>
        <begin position="329"/>
        <end position="371"/>
    </location>
</feature>
<dbReference type="OrthoDB" id="8062037at2759"/>
<protein>
    <recommendedName>
        <fullName evidence="6">RING-type domain-containing protein</fullName>
    </recommendedName>
</protein>
<dbReference type="GO" id="GO:0006511">
    <property type="term" value="P:ubiquitin-dependent protein catabolic process"/>
    <property type="evidence" value="ECO:0007669"/>
    <property type="project" value="TreeGrafter"/>
</dbReference>
<dbReference type="InterPro" id="IPR013083">
    <property type="entry name" value="Znf_RING/FYVE/PHD"/>
</dbReference>
<dbReference type="InterPro" id="IPR001841">
    <property type="entry name" value="Znf_RING"/>
</dbReference>
<dbReference type="GO" id="GO:0061630">
    <property type="term" value="F:ubiquitin protein ligase activity"/>
    <property type="evidence" value="ECO:0007669"/>
    <property type="project" value="TreeGrafter"/>
</dbReference>
<dbReference type="Pfam" id="PF17123">
    <property type="entry name" value="zf-RING_11"/>
    <property type="match status" value="1"/>
</dbReference>
<dbReference type="SMART" id="SM00184">
    <property type="entry name" value="RING"/>
    <property type="match status" value="1"/>
</dbReference>
<dbReference type="SUPFAM" id="SSF57850">
    <property type="entry name" value="RING/U-box"/>
    <property type="match status" value="1"/>
</dbReference>
<evidence type="ECO:0000256" key="3">
    <source>
        <dbReference type="ARBA" id="ARBA00022833"/>
    </source>
</evidence>
<dbReference type="PANTHER" id="PTHR45931:SF3">
    <property type="entry name" value="RING ZINC FINGER-CONTAINING PROTEIN"/>
    <property type="match status" value="1"/>
</dbReference>
<name>A0A813XIP0_9BILA</name>
<evidence type="ECO:0000256" key="5">
    <source>
        <dbReference type="SAM" id="MobiDB-lite"/>
    </source>
</evidence>
<comment type="caution">
    <text evidence="7">The sequence shown here is derived from an EMBL/GenBank/DDBJ whole genome shotgun (WGS) entry which is preliminary data.</text>
</comment>
<dbReference type="Gene3D" id="3.30.40.10">
    <property type="entry name" value="Zinc/RING finger domain, C3HC4 (zinc finger)"/>
    <property type="match status" value="1"/>
</dbReference>
<evidence type="ECO:0000259" key="6">
    <source>
        <dbReference type="PROSITE" id="PS50089"/>
    </source>
</evidence>
<feature type="region of interest" description="Disordered" evidence="5">
    <location>
        <begin position="140"/>
        <end position="161"/>
    </location>
</feature>
<keyword evidence="2 4" id="KW-0863">Zinc-finger</keyword>
<evidence type="ECO:0000313" key="9">
    <source>
        <dbReference type="Proteomes" id="UP000663882"/>
    </source>
</evidence>
<keyword evidence="3" id="KW-0862">Zinc</keyword>
<keyword evidence="1" id="KW-0479">Metal-binding</keyword>
<accession>A0A813XIP0</accession>
<evidence type="ECO:0000256" key="2">
    <source>
        <dbReference type="ARBA" id="ARBA00022771"/>
    </source>
</evidence>